<dbReference type="WBParaSite" id="PS1159_v2.g3734.t1">
    <property type="protein sequence ID" value="PS1159_v2.g3734.t1"/>
    <property type="gene ID" value="PS1159_v2.g3734"/>
</dbReference>
<proteinExistence type="predicted"/>
<dbReference type="Proteomes" id="UP000887580">
    <property type="component" value="Unplaced"/>
</dbReference>
<evidence type="ECO:0000313" key="2">
    <source>
        <dbReference type="WBParaSite" id="PS1159_v2.g3734.t1"/>
    </source>
</evidence>
<accession>A0AC35GCW2</accession>
<name>A0AC35GCW2_9BILA</name>
<protein>
    <submittedName>
        <fullName evidence="2">VWFA domain-containing protein</fullName>
    </submittedName>
</protein>
<evidence type="ECO:0000313" key="1">
    <source>
        <dbReference type="Proteomes" id="UP000887580"/>
    </source>
</evidence>
<organism evidence="1 2">
    <name type="scientific">Panagrolaimus sp. PS1159</name>
    <dbReference type="NCBI Taxonomy" id="55785"/>
    <lineage>
        <taxon>Eukaryota</taxon>
        <taxon>Metazoa</taxon>
        <taxon>Ecdysozoa</taxon>
        <taxon>Nematoda</taxon>
        <taxon>Chromadorea</taxon>
        <taxon>Rhabditida</taxon>
        <taxon>Tylenchina</taxon>
        <taxon>Panagrolaimomorpha</taxon>
        <taxon>Panagrolaimoidea</taxon>
        <taxon>Panagrolaimidae</taxon>
        <taxon>Panagrolaimus</taxon>
    </lineage>
</organism>
<sequence>MVNNRSKLILGLIGTFSILVLIAGAVMLAIGVTKFNDAKTTTSTSATTRTTFNAVVSNWIVDPNSTEVAAFLYNTQQPKVIGRPFLYYNVKTLILDLLDQLQSFTYFQPDISFGISTLIDNLQNRRLNIPLVTILFTYSSEYDDVVSAVTQIPILNSSLIIVAVGPNANLNILQYLSGTVVLSNTDYSNAGLVNTINTAICEPSDPPKPTPAPTTTPPATTTTPASSAPYLPCQKYIAFIIDASNDLTDGEFAMQKGAVGLALPQANHYERFAFGYYASTANVFDFGRFDSDTSFTNSIAGTKQTNNPPNITRALQAADIGLTVNNTVGLSIIIFITKPNPVDISAAIPFAQSLQSKGKLTVVALLNANITLIKQLTSNIVLWSDMGSYNTTTWIPDMQNAFGCLNDSSTIAPVTSTRITTTTAPSQPPTLSSTTIPQPGGPYWPCESDIVIAVDVSSSMSYENFQNEGLFIVINFVNYNWTHYERVGLMSYADGYNRVRKGDTFNHDSTINNPVLQMAQQPGKNNITEGLSIVVANFSQGQHFFRNTVFFTSASDHDDVTKAVPFATQISQKGPLIIIAYSENEKMWCSLTFFIFLINYAKSEAEYGVVRDDVSTMFDIAGIFMKSMSLIDPNLSFTTYTTASKCSNGSIPVAFAIKNDGIRVITCKLAECLDPKRVVCEKIDGIHKCDLENEWVSGFIDTFSKIHKTETECCRYRAKYALAFIK</sequence>
<reference evidence="2" key="1">
    <citation type="submission" date="2022-11" db="UniProtKB">
        <authorList>
            <consortium name="WormBaseParasite"/>
        </authorList>
    </citation>
    <scope>IDENTIFICATION</scope>
</reference>